<dbReference type="EMBL" id="UYJE01006792">
    <property type="protein sequence ID" value="VDI49109.1"/>
    <property type="molecule type" value="Genomic_DNA"/>
</dbReference>
<dbReference type="Proteomes" id="UP000596742">
    <property type="component" value="Unassembled WGS sequence"/>
</dbReference>
<protein>
    <submittedName>
        <fullName evidence="1">Uncharacterized protein</fullName>
    </submittedName>
</protein>
<name>A0A8B6FHY0_MYTGA</name>
<reference evidence="1" key="1">
    <citation type="submission" date="2018-11" db="EMBL/GenBank/DDBJ databases">
        <authorList>
            <person name="Alioto T."/>
            <person name="Alioto T."/>
        </authorList>
    </citation>
    <scope>NUCLEOTIDE SEQUENCE</scope>
</reference>
<evidence type="ECO:0000313" key="1">
    <source>
        <dbReference type="EMBL" id="VDI49109.1"/>
    </source>
</evidence>
<dbReference type="AlphaFoldDB" id="A0A8B6FHY0"/>
<organism evidence="1 2">
    <name type="scientific">Mytilus galloprovincialis</name>
    <name type="common">Mediterranean mussel</name>
    <dbReference type="NCBI Taxonomy" id="29158"/>
    <lineage>
        <taxon>Eukaryota</taxon>
        <taxon>Metazoa</taxon>
        <taxon>Spiralia</taxon>
        <taxon>Lophotrochozoa</taxon>
        <taxon>Mollusca</taxon>
        <taxon>Bivalvia</taxon>
        <taxon>Autobranchia</taxon>
        <taxon>Pteriomorphia</taxon>
        <taxon>Mytilida</taxon>
        <taxon>Mytiloidea</taxon>
        <taxon>Mytilidae</taxon>
        <taxon>Mytilinae</taxon>
        <taxon>Mytilus</taxon>
    </lineage>
</organism>
<accession>A0A8B6FHY0</accession>
<sequence length="296" mass="33288">MDKMDGYLLYTFVLLKYISQIQANVCISWSLNKDHLRIVCRTYDLHLPVIFCNPSREEVAYCPAPNSTTQCHASEKLDNITQGITSGETVYVVKRALNNHQVNGEWSCYHGFVLDKASVEVIVTKSIGAPILESIDMIFCNNTDSVVLSCGISGEMSDFGFSPWEHRFNGTYIRSIPGKVTGNASFLTIESCYCEDNGPPVLVDKTVIMDTTVTLSAKFLSMQSPHEPEWQRYFAAAGQNNNVNIYDVTTSPYEEIDDVDLVPEHLNDLIHRSVVNDADNYQEEDVTGVRQYLELE</sequence>
<dbReference type="OrthoDB" id="6127275at2759"/>
<gene>
    <name evidence="1" type="ORF">MGAL_10B090432</name>
</gene>
<proteinExistence type="predicted"/>
<comment type="caution">
    <text evidence="1">The sequence shown here is derived from an EMBL/GenBank/DDBJ whole genome shotgun (WGS) entry which is preliminary data.</text>
</comment>
<evidence type="ECO:0000313" key="2">
    <source>
        <dbReference type="Proteomes" id="UP000596742"/>
    </source>
</evidence>
<keyword evidence="2" id="KW-1185">Reference proteome</keyword>